<protein>
    <submittedName>
        <fullName evidence="2">Uncharacterized protein</fullName>
    </submittedName>
</protein>
<evidence type="ECO:0000313" key="3">
    <source>
        <dbReference type="Proteomes" id="UP000499080"/>
    </source>
</evidence>
<feature type="region of interest" description="Disordered" evidence="1">
    <location>
        <begin position="178"/>
        <end position="198"/>
    </location>
</feature>
<dbReference type="AlphaFoldDB" id="A0A4Y2FNE1"/>
<gene>
    <name evidence="2" type="ORF">AVEN_4176_1</name>
</gene>
<organism evidence="2 3">
    <name type="scientific">Araneus ventricosus</name>
    <name type="common">Orbweaver spider</name>
    <name type="synonym">Epeira ventricosa</name>
    <dbReference type="NCBI Taxonomy" id="182803"/>
    <lineage>
        <taxon>Eukaryota</taxon>
        <taxon>Metazoa</taxon>
        <taxon>Ecdysozoa</taxon>
        <taxon>Arthropoda</taxon>
        <taxon>Chelicerata</taxon>
        <taxon>Arachnida</taxon>
        <taxon>Araneae</taxon>
        <taxon>Araneomorphae</taxon>
        <taxon>Entelegynae</taxon>
        <taxon>Araneoidea</taxon>
        <taxon>Araneidae</taxon>
        <taxon>Araneus</taxon>
    </lineage>
</organism>
<name>A0A4Y2FNE1_ARAVE</name>
<comment type="caution">
    <text evidence="2">The sequence shown here is derived from an EMBL/GenBank/DDBJ whole genome shotgun (WGS) entry which is preliminary data.</text>
</comment>
<keyword evidence="3" id="KW-1185">Reference proteome</keyword>
<proteinExistence type="predicted"/>
<evidence type="ECO:0000313" key="2">
    <source>
        <dbReference type="EMBL" id="GBM41154.1"/>
    </source>
</evidence>
<dbReference type="Proteomes" id="UP000499080">
    <property type="component" value="Unassembled WGS sequence"/>
</dbReference>
<accession>A0A4Y2FNE1</accession>
<dbReference type="EMBL" id="BGPR01000954">
    <property type="protein sequence ID" value="GBM41154.1"/>
    <property type="molecule type" value="Genomic_DNA"/>
</dbReference>
<reference evidence="2 3" key="1">
    <citation type="journal article" date="2019" name="Sci. Rep.">
        <title>Orb-weaving spider Araneus ventricosus genome elucidates the spidroin gene catalogue.</title>
        <authorList>
            <person name="Kono N."/>
            <person name="Nakamura H."/>
            <person name="Ohtoshi R."/>
            <person name="Moran D.A.P."/>
            <person name="Shinohara A."/>
            <person name="Yoshida Y."/>
            <person name="Fujiwara M."/>
            <person name="Mori M."/>
            <person name="Tomita M."/>
            <person name="Arakawa K."/>
        </authorList>
    </citation>
    <scope>NUCLEOTIDE SEQUENCE [LARGE SCALE GENOMIC DNA]</scope>
</reference>
<evidence type="ECO:0000256" key="1">
    <source>
        <dbReference type="SAM" id="MobiDB-lite"/>
    </source>
</evidence>
<dbReference type="OrthoDB" id="6019893at2759"/>
<sequence>MIPSCFRHKRTLSSLCYGSCFRDSCPYYTLLEQKRIVVARGFLGLLENSEKMLVNDGWRSQYSSLRVFLIVFWSWDTDRVRLQTGNISSTTQVDHQRNRASDRRVHLPRRREILNVNSGPVVRPRPWGWRAPGSKPDSTEDQSCFVLLHVKPYVGGQTSSRWSVEEAWRDGASSDMSSSYDCGSKLRGPPQNSPRVASKQDANITKVIIFSVQKTFFYLN</sequence>